<evidence type="ECO:0000313" key="1">
    <source>
        <dbReference type="EMBL" id="MPC08811.1"/>
    </source>
</evidence>
<dbReference type="Proteomes" id="UP000324222">
    <property type="component" value="Unassembled WGS sequence"/>
</dbReference>
<accession>A0A5B7CJ72</accession>
<organism evidence="1 2">
    <name type="scientific">Portunus trituberculatus</name>
    <name type="common">Swimming crab</name>
    <name type="synonym">Neptunus trituberculatus</name>
    <dbReference type="NCBI Taxonomy" id="210409"/>
    <lineage>
        <taxon>Eukaryota</taxon>
        <taxon>Metazoa</taxon>
        <taxon>Ecdysozoa</taxon>
        <taxon>Arthropoda</taxon>
        <taxon>Crustacea</taxon>
        <taxon>Multicrustacea</taxon>
        <taxon>Malacostraca</taxon>
        <taxon>Eumalacostraca</taxon>
        <taxon>Eucarida</taxon>
        <taxon>Decapoda</taxon>
        <taxon>Pleocyemata</taxon>
        <taxon>Brachyura</taxon>
        <taxon>Eubrachyura</taxon>
        <taxon>Portunoidea</taxon>
        <taxon>Portunidae</taxon>
        <taxon>Portuninae</taxon>
        <taxon>Portunus</taxon>
    </lineage>
</organism>
<dbReference type="AlphaFoldDB" id="A0A5B7CJ72"/>
<proteinExistence type="predicted"/>
<name>A0A5B7CJ72_PORTR</name>
<gene>
    <name evidence="1" type="ORF">E2C01_001404</name>
</gene>
<keyword evidence="2" id="KW-1185">Reference proteome</keyword>
<sequence>MTFPPLLPKPPLPRNEFSQCAAPERWWCARRSVFLGQEATQEMADVEQGIHSAAHSFPAARY</sequence>
<reference evidence="1 2" key="1">
    <citation type="submission" date="2019-05" db="EMBL/GenBank/DDBJ databases">
        <title>Another draft genome of Portunus trituberculatus and its Hox gene families provides insights of decapod evolution.</title>
        <authorList>
            <person name="Jeong J.-H."/>
            <person name="Song I."/>
            <person name="Kim S."/>
            <person name="Choi T."/>
            <person name="Kim D."/>
            <person name="Ryu S."/>
            <person name="Kim W."/>
        </authorList>
    </citation>
    <scope>NUCLEOTIDE SEQUENCE [LARGE SCALE GENOMIC DNA]</scope>
    <source>
        <tissue evidence="1">Muscle</tissue>
    </source>
</reference>
<evidence type="ECO:0000313" key="2">
    <source>
        <dbReference type="Proteomes" id="UP000324222"/>
    </source>
</evidence>
<dbReference type="EMBL" id="VSRR010000045">
    <property type="protein sequence ID" value="MPC08811.1"/>
    <property type="molecule type" value="Genomic_DNA"/>
</dbReference>
<comment type="caution">
    <text evidence="1">The sequence shown here is derived from an EMBL/GenBank/DDBJ whole genome shotgun (WGS) entry which is preliminary data.</text>
</comment>
<protein>
    <submittedName>
        <fullName evidence="1">Uncharacterized protein</fullName>
    </submittedName>
</protein>